<dbReference type="PROSITE" id="PS00615">
    <property type="entry name" value="C_TYPE_LECTIN_1"/>
    <property type="match status" value="1"/>
</dbReference>
<dbReference type="CDD" id="cd00037">
    <property type="entry name" value="CLECT"/>
    <property type="match status" value="1"/>
</dbReference>
<keyword evidence="2" id="KW-0732">Signal</keyword>
<keyword evidence="4" id="KW-1185">Reference proteome</keyword>
<dbReference type="InterPro" id="IPR016187">
    <property type="entry name" value="CTDL_fold"/>
</dbReference>
<dbReference type="Proteomes" id="UP001652620">
    <property type="component" value="Chromosome 1"/>
</dbReference>
<dbReference type="PANTHER" id="PTHR22803">
    <property type="entry name" value="MANNOSE, PHOSPHOLIPASE, LECTIN RECEPTOR RELATED"/>
    <property type="match status" value="1"/>
</dbReference>
<evidence type="ECO:0000259" key="3">
    <source>
        <dbReference type="PROSITE" id="PS50041"/>
    </source>
</evidence>
<proteinExistence type="predicted"/>
<dbReference type="InterPro" id="IPR018378">
    <property type="entry name" value="C-type_lectin_CS"/>
</dbReference>
<reference evidence="5" key="2">
    <citation type="submission" date="2025-08" db="UniProtKB">
        <authorList>
            <consortium name="RefSeq"/>
        </authorList>
    </citation>
    <scope>IDENTIFICATION</scope>
    <source>
        <tissue evidence="5">Adult</tissue>
    </source>
</reference>
<dbReference type="OrthoDB" id="7357196at2759"/>
<dbReference type="GeneID" id="105225095"/>
<name>A0A6I9V0A7_BACDO</name>
<reference evidence="4" key="1">
    <citation type="submission" date="2025-05" db="UniProtKB">
        <authorList>
            <consortium name="RefSeq"/>
        </authorList>
    </citation>
    <scope>NUCLEOTIDE SEQUENCE [LARGE SCALE GENOMIC DNA]</scope>
</reference>
<sequence length="194" mass="22329">MLFSKKILLLSVITLLLLAAVDSEETTTSESDELSKGDITCEDYDTTEDRSGQLIVSHDAPFSPQRKYIVTLIKLNWFAAYAFCEQNGWSLVSIESAAEQFQVQNYINYFNLESSDFWTSGNKLTDLQNFRWGYNGSKFSYTNWAMGRPDNFMGGQHCVKLLENSLKWDDDFCENSHHFICQMDRYPTTNIVES</sequence>
<dbReference type="Pfam" id="PF00059">
    <property type="entry name" value="Lectin_C"/>
    <property type="match status" value="1"/>
</dbReference>
<keyword evidence="1" id="KW-1015">Disulfide bond</keyword>
<dbReference type="AlphaFoldDB" id="A0A6I9V0A7"/>
<dbReference type="InterPro" id="IPR050111">
    <property type="entry name" value="C-type_lectin/snaclec_domain"/>
</dbReference>
<dbReference type="KEGG" id="bdr:105225095"/>
<evidence type="ECO:0000256" key="2">
    <source>
        <dbReference type="SAM" id="SignalP"/>
    </source>
</evidence>
<dbReference type="SUPFAM" id="SSF56436">
    <property type="entry name" value="C-type lectin-like"/>
    <property type="match status" value="1"/>
</dbReference>
<dbReference type="InParanoid" id="A0A6I9V0A7"/>
<dbReference type="SMART" id="SM00034">
    <property type="entry name" value="CLECT"/>
    <property type="match status" value="1"/>
</dbReference>
<feature type="signal peptide" evidence="2">
    <location>
        <begin position="1"/>
        <end position="23"/>
    </location>
</feature>
<evidence type="ECO:0000256" key="1">
    <source>
        <dbReference type="ARBA" id="ARBA00023157"/>
    </source>
</evidence>
<organism evidence="4 5">
    <name type="scientific">Bactrocera dorsalis</name>
    <name type="common">Oriental fruit fly</name>
    <name type="synonym">Dacus dorsalis</name>
    <dbReference type="NCBI Taxonomy" id="27457"/>
    <lineage>
        <taxon>Eukaryota</taxon>
        <taxon>Metazoa</taxon>
        <taxon>Ecdysozoa</taxon>
        <taxon>Arthropoda</taxon>
        <taxon>Hexapoda</taxon>
        <taxon>Insecta</taxon>
        <taxon>Pterygota</taxon>
        <taxon>Neoptera</taxon>
        <taxon>Endopterygota</taxon>
        <taxon>Diptera</taxon>
        <taxon>Brachycera</taxon>
        <taxon>Muscomorpha</taxon>
        <taxon>Tephritoidea</taxon>
        <taxon>Tephritidae</taxon>
        <taxon>Bactrocera</taxon>
        <taxon>Bactrocera</taxon>
    </lineage>
</organism>
<feature type="domain" description="C-type lectin" evidence="3">
    <location>
        <begin position="68"/>
        <end position="182"/>
    </location>
</feature>
<dbReference type="Gene3D" id="3.10.100.10">
    <property type="entry name" value="Mannose-Binding Protein A, subunit A"/>
    <property type="match status" value="1"/>
</dbReference>
<evidence type="ECO:0000313" key="4">
    <source>
        <dbReference type="Proteomes" id="UP001652620"/>
    </source>
</evidence>
<dbReference type="InterPro" id="IPR016186">
    <property type="entry name" value="C-type_lectin-like/link_sf"/>
</dbReference>
<evidence type="ECO:0000313" key="5">
    <source>
        <dbReference type="RefSeq" id="XP_011201733.2"/>
    </source>
</evidence>
<dbReference type="PROSITE" id="PS50041">
    <property type="entry name" value="C_TYPE_LECTIN_2"/>
    <property type="match status" value="1"/>
</dbReference>
<accession>A0A6I9V0A7</accession>
<dbReference type="RefSeq" id="XP_011201733.2">
    <property type="nucleotide sequence ID" value="XM_011203431.3"/>
</dbReference>
<feature type="chain" id="PRO_5047359045" evidence="2">
    <location>
        <begin position="24"/>
        <end position="194"/>
    </location>
</feature>
<gene>
    <name evidence="5" type="primary">LOC105225095</name>
</gene>
<protein>
    <submittedName>
        <fullName evidence="5">C-type lectin 37Db</fullName>
    </submittedName>
</protein>
<dbReference type="InterPro" id="IPR001304">
    <property type="entry name" value="C-type_lectin-like"/>
</dbReference>
<dbReference type="FunCoup" id="A0A6I9V0A7">
    <property type="interactions" value="9"/>
</dbReference>